<evidence type="ECO:0000313" key="3">
    <source>
        <dbReference type="Proteomes" id="UP000298412"/>
    </source>
</evidence>
<protein>
    <submittedName>
        <fullName evidence="2">Cytoplasmic protein</fullName>
    </submittedName>
</protein>
<reference evidence="2 3" key="1">
    <citation type="submission" date="2019-03" db="EMBL/GenBank/DDBJ databases">
        <title>Genomics of glacier-inhabiting Cryobacterium strains.</title>
        <authorList>
            <person name="Liu Q."/>
            <person name="Xin Y.-H."/>
        </authorList>
    </citation>
    <scope>NUCLEOTIDE SEQUENCE [LARGE SCALE GENOMIC DNA]</scope>
    <source>
        <strain evidence="2 3">MDT1-3</strain>
    </source>
</reference>
<feature type="compositionally biased region" description="Low complexity" evidence="1">
    <location>
        <begin position="118"/>
        <end position="139"/>
    </location>
</feature>
<dbReference type="Proteomes" id="UP000298412">
    <property type="component" value="Unassembled WGS sequence"/>
</dbReference>
<dbReference type="AlphaFoldDB" id="A0A4R8WKU7"/>
<organism evidence="2 3">
    <name type="scientific">Cryobacterium algoritolerans</name>
    <dbReference type="NCBI Taxonomy" id="1259184"/>
    <lineage>
        <taxon>Bacteria</taxon>
        <taxon>Bacillati</taxon>
        <taxon>Actinomycetota</taxon>
        <taxon>Actinomycetes</taxon>
        <taxon>Micrococcales</taxon>
        <taxon>Microbacteriaceae</taxon>
        <taxon>Cryobacterium</taxon>
    </lineage>
</organism>
<gene>
    <name evidence="2" type="ORF">E3O19_14200</name>
</gene>
<dbReference type="OrthoDB" id="7060081at2"/>
<keyword evidence="3" id="KW-1185">Reference proteome</keyword>
<dbReference type="Gene3D" id="2.60.120.10">
    <property type="entry name" value="Jelly Rolls"/>
    <property type="match status" value="1"/>
</dbReference>
<dbReference type="RefSeq" id="WP_134568640.1">
    <property type="nucleotide sequence ID" value="NZ_SOFP01000071.1"/>
</dbReference>
<evidence type="ECO:0000313" key="2">
    <source>
        <dbReference type="EMBL" id="TFC11132.1"/>
    </source>
</evidence>
<dbReference type="InterPro" id="IPR011051">
    <property type="entry name" value="RmlC_Cupin_sf"/>
</dbReference>
<comment type="caution">
    <text evidence="2">The sequence shown here is derived from an EMBL/GenBank/DDBJ whole genome shotgun (WGS) entry which is preliminary data.</text>
</comment>
<dbReference type="InterPro" id="IPR014710">
    <property type="entry name" value="RmlC-like_jellyroll"/>
</dbReference>
<feature type="region of interest" description="Disordered" evidence="1">
    <location>
        <begin position="1"/>
        <end position="23"/>
    </location>
</feature>
<name>A0A4R8WKU7_9MICO</name>
<feature type="region of interest" description="Disordered" evidence="1">
    <location>
        <begin position="107"/>
        <end position="139"/>
    </location>
</feature>
<evidence type="ECO:0000256" key="1">
    <source>
        <dbReference type="SAM" id="MobiDB-lite"/>
    </source>
</evidence>
<proteinExistence type="predicted"/>
<sequence>MTNDPEVTHESVPGDDPVQTNPSHYRVILENERVRVLEYLDSPGDKTTPHAHPDSVMFTLSSFSRRLSANGREVDVVLPAGEARWLAAQAHSGENTGDTETHTILFELKEPSPTRSSPAPAGAGQPLGPLGPLGPLAPE</sequence>
<dbReference type="EMBL" id="SOFP01000071">
    <property type="protein sequence ID" value="TFC11132.1"/>
    <property type="molecule type" value="Genomic_DNA"/>
</dbReference>
<accession>A0A4R8WKU7</accession>
<dbReference type="SUPFAM" id="SSF51182">
    <property type="entry name" value="RmlC-like cupins"/>
    <property type="match status" value="1"/>
</dbReference>